<protein>
    <submittedName>
        <fullName evidence="1">Uncharacterized protein</fullName>
    </submittedName>
</protein>
<organism evidence="1 2">
    <name type="scientific">Rhizorhabdus wittichii (strain DSM 6014 / CCUG 31198 / JCM 15750 / NBRC 105917 / EY 4224 / RW1)</name>
    <name type="common">Sphingomonas wittichii</name>
    <dbReference type="NCBI Taxonomy" id="392499"/>
    <lineage>
        <taxon>Bacteria</taxon>
        <taxon>Pseudomonadati</taxon>
        <taxon>Pseudomonadota</taxon>
        <taxon>Alphaproteobacteria</taxon>
        <taxon>Sphingomonadales</taxon>
        <taxon>Sphingomonadaceae</taxon>
        <taxon>Rhizorhabdus</taxon>
    </lineage>
</organism>
<gene>
    <name evidence="1" type="ordered locus">Swit_4647</name>
</gene>
<sequence>MTNPAERPVASEAGAFGFLGCRLGALAFAAHQLVGHGAPGAFGAKPAIPHVRQIGGFRLKGAFRRAGEIEIAGSRHARSFG</sequence>
<dbReference type="Proteomes" id="UP000001989">
    <property type="component" value="Chromosome"/>
</dbReference>
<dbReference type="KEGG" id="swi:Swit_4647"/>
<accession>A0A9J9LFW6</accession>
<dbReference type="AlphaFoldDB" id="A0A9J9LFW6"/>
<reference evidence="1 2" key="1">
    <citation type="journal article" date="2010" name="J. Bacteriol.">
        <title>Genome sequence of the dioxin-mineralizing bacterium Sphingomonas wittichii RW1.</title>
        <authorList>
            <person name="Miller T.R."/>
            <person name="Delcher A.L."/>
            <person name="Salzberg S.L."/>
            <person name="Saunders E."/>
            <person name="Detter J.C."/>
            <person name="Halden R.U."/>
        </authorList>
    </citation>
    <scope>NUCLEOTIDE SEQUENCE [LARGE SCALE GENOMIC DNA]</scope>
    <source>
        <strain evidence="2">DSM 6014 / CCUG 31198 / JCM 15750 / NBRC 105917 / EY 4224 / RW1</strain>
    </source>
</reference>
<name>A0A9J9LFW6_RHIWR</name>
<evidence type="ECO:0000313" key="2">
    <source>
        <dbReference type="Proteomes" id="UP000001989"/>
    </source>
</evidence>
<proteinExistence type="predicted"/>
<dbReference type="EMBL" id="CP000699">
    <property type="protein sequence ID" value="ABQ70984.1"/>
    <property type="molecule type" value="Genomic_DNA"/>
</dbReference>
<keyword evidence="2" id="KW-1185">Reference proteome</keyword>
<evidence type="ECO:0000313" key="1">
    <source>
        <dbReference type="EMBL" id="ABQ70984.1"/>
    </source>
</evidence>